<proteinExistence type="predicted"/>
<keyword evidence="3" id="KW-1185">Reference proteome</keyword>
<evidence type="ECO:0008006" key="4">
    <source>
        <dbReference type="Google" id="ProtNLM"/>
    </source>
</evidence>
<evidence type="ECO:0000313" key="3">
    <source>
        <dbReference type="Proteomes" id="UP001189429"/>
    </source>
</evidence>
<dbReference type="Proteomes" id="UP001189429">
    <property type="component" value="Unassembled WGS sequence"/>
</dbReference>
<dbReference type="Pfam" id="PF00216">
    <property type="entry name" value="Bac_DNA_binding"/>
    <property type="match status" value="1"/>
</dbReference>
<dbReference type="CDD" id="cd13834">
    <property type="entry name" value="HU_like"/>
    <property type="match status" value="1"/>
</dbReference>
<name>A0ABN9S875_9DINO</name>
<accession>A0ABN9S875</accession>
<dbReference type="Gene3D" id="4.10.520.10">
    <property type="entry name" value="IHF-like DNA-binding proteins"/>
    <property type="match status" value="1"/>
</dbReference>
<dbReference type="InterPro" id="IPR010992">
    <property type="entry name" value="IHF-like_DNA-bd_dom_sf"/>
</dbReference>
<dbReference type="InterPro" id="IPR000119">
    <property type="entry name" value="Hist_DNA-bd"/>
</dbReference>
<feature type="signal peptide" evidence="1">
    <location>
        <begin position="1"/>
        <end position="22"/>
    </location>
</feature>
<reference evidence="2" key="1">
    <citation type="submission" date="2023-10" db="EMBL/GenBank/DDBJ databases">
        <authorList>
            <person name="Chen Y."/>
            <person name="Shah S."/>
            <person name="Dougan E. K."/>
            <person name="Thang M."/>
            <person name="Chan C."/>
        </authorList>
    </citation>
    <scope>NUCLEOTIDE SEQUENCE [LARGE SCALE GENOMIC DNA]</scope>
</reference>
<evidence type="ECO:0000313" key="2">
    <source>
        <dbReference type="EMBL" id="CAK0827969.1"/>
    </source>
</evidence>
<feature type="chain" id="PRO_5046100146" description="Major basic nuclear protein" evidence="1">
    <location>
        <begin position="23"/>
        <end position="102"/>
    </location>
</feature>
<gene>
    <name evidence="2" type="ORF">PCOR1329_LOCUS27356</name>
</gene>
<organism evidence="2 3">
    <name type="scientific">Prorocentrum cordatum</name>
    <dbReference type="NCBI Taxonomy" id="2364126"/>
    <lineage>
        <taxon>Eukaryota</taxon>
        <taxon>Sar</taxon>
        <taxon>Alveolata</taxon>
        <taxon>Dinophyceae</taxon>
        <taxon>Prorocentrales</taxon>
        <taxon>Prorocentraceae</taxon>
        <taxon>Prorocentrum</taxon>
    </lineage>
</organism>
<sequence>MAPMMKSMVMTKSALMAALAEACEVKRGVIGTALSTLASIATTEAKKNGKFVIPGVAMIKTRQKKATKAGKREIFGKVVMVKAKPAKTIVKAFPAKALKDEF</sequence>
<protein>
    <recommendedName>
        <fullName evidence="4">Major basic nuclear protein</fullName>
    </recommendedName>
</protein>
<dbReference type="SUPFAM" id="SSF47729">
    <property type="entry name" value="IHF-like DNA-binding proteins"/>
    <property type="match status" value="1"/>
</dbReference>
<dbReference type="EMBL" id="CAUYUJ010009891">
    <property type="protein sequence ID" value="CAK0827969.1"/>
    <property type="molecule type" value="Genomic_DNA"/>
</dbReference>
<comment type="caution">
    <text evidence="2">The sequence shown here is derived from an EMBL/GenBank/DDBJ whole genome shotgun (WGS) entry which is preliminary data.</text>
</comment>
<keyword evidence="1" id="KW-0732">Signal</keyword>
<evidence type="ECO:0000256" key="1">
    <source>
        <dbReference type="SAM" id="SignalP"/>
    </source>
</evidence>